<gene>
    <name evidence="3" type="ORF">FKR81_37955</name>
</gene>
<keyword evidence="2" id="KW-0812">Transmembrane</keyword>
<organism evidence="3 4">
    <name type="scientific">Lentzea tibetensis</name>
    <dbReference type="NCBI Taxonomy" id="2591470"/>
    <lineage>
        <taxon>Bacteria</taxon>
        <taxon>Bacillati</taxon>
        <taxon>Actinomycetota</taxon>
        <taxon>Actinomycetes</taxon>
        <taxon>Pseudonocardiales</taxon>
        <taxon>Pseudonocardiaceae</taxon>
        <taxon>Lentzea</taxon>
    </lineage>
</organism>
<keyword evidence="2" id="KW-1133">Transmembrane helix</keyword>
<feature type="region of interest" description="Disordered" evidence="1">
    <location>
        <begin position="52"/>
        <end position="75"/>
    </location>
</feature>
<dbReference type="RefSeq" id="WP_146359235.1">
    <property type="nucleotide sequence ID" value="NZ_VOBR01000037.1"/>
</dbReference>
<evidence type="ECO:0000313" key="4">
    <source>
        <dbReference type="Proteomes" id="UP000316639"/>
    </source>
</evidence>
<comment type="caution">
    <text evidence="3">The sequence shown here is derived from an EMBL/GenBank/DDBJ whole genome shotgun (WGS) entry which is preliminary data.</text>
</comment>
<keyword evidence="2" id="KW-0472">Membrane</keyword>
<dbReference type="EMBL" id="VOBR01000037">
    <property type="protein sequence ID" value="TWP46006.1"/>
    <property type="molecule type" value="Genomic_DNA"/>
</dbReference>
<feature type="compositionally biased region" description="Basic and acidic residues" evidence="1">
    <location>
        <begin position="53"/>
        <end position="68"/>
    </location>
</feature>
<feature type="transmembrane region" description="Helical" evidence="2">
    <location>
        <begin position="6"/>
        <end position="25"/>
    </location>
</feature>
<dbReference type="Proteomes" id="UP000316639">
    <property type="component" value="Unassembled WGS sequence"/>
</dbReference>
<name>A0A563EI63_9PSEU</name>
<evidence type="ECO:0000313" key="3">
    <source>
        <dbReference type="EMBL" id="TWP46006.1"/>
    </source>
</evidence>
<protein>
    <submittedName>
        <fullName evidence="3">Uncharacterized protein</fullName>
    </submittedName>
</protein>
<sequence length="75" mass="8114">MVEQIIVAVVAVSSASVALFRYLTVRQFVKAANKKDLPAIANAVFPRFQVGSRRPDLDAEQGDPRRTGEGASDDP</sequence>
<reference evidence="3 4" key="1">
    <citation type="submission" date="2019-07" db="EMBL/GenBank/DDBJ databases">
        <title>Lentzea xizangensis sp. nov., isolated from Qinghai-Tibetan Plateau Soils.</title>
        <authorList>
            <person name="Huang J."/>
        </authorList>
    </citation>
    <scope>NUCLEOTIDE SEQUENCE [LARGE SCALE GENOMIC DNA]</scope>
    <source>
        <strain evidence="3 4">FXJ1.1311</strain>
    </source>
</reference>
<keyword evidence="4" id="KW-1185">Reference proteome</keyword>
<dbReference type="AlphaFoldDB" id="A0A563EI63"/>
<evidence type="ECO:0000256" key="1">
    <source>
        <dbReference type="SAM" id="MobiDB-lite"/>
    </source>
</evidence>
<evidence type="ECO:0000256" key="2">
    <source>
        <dbReference type="SAM" id="Phobius"/>
    </source>
</evidence>
<accession>A0A563EI63</accession>
<proteinExistence type="predicted"/>